<dbReference type="GO" id="GO:0055052">
    <property type="term" value="C:ATP-binding cassette (ABC) transporter complex, substrate-binding subunit-containing"/>
    <property type="evidence" value="ECO:0007669"/>
    <property type="project" value="TreeGrafter"/>
</dbReference>
<protein>
    <submittedName>
        <fullName evidence="5">Multiple sugar transport system substrate-binding protein</fullName>
    </submittedName>
</protein>
<dbReference type="OrthoDB" id="9795467at2"/>
<dbReference type="GO" id="GO:0015768">
    <property type="term" value="P:maltose transport"/>
    <property type="evidence" value="ECO:0007669"/>
    <property type="project" value="TreeGrafter"/>
</dbReference>
<comment type="similarity">
    <text evidence="1">Belongs to the bacterial solute-binding protein 1 family.</text>
</comment>
<evidence type="ECO:0000256" key="2">
    <source>
        <dbReference type="ARBA" id="ARBA00022448"/>
    </source>
</evidence>
<accession>A0A1I1MJT3</accession>
<dbReference type="InterPro" id="IPR006059">
    <property type="entry name" value="SBP"/>
</dbReference>
<dbReference type="SUPFAM" id="SSF53850">
    <property type="entry name" value="Periplasmic binding protein-like II"/>
    <property type="match status" value="1"/>
</dbReference>
<dbReference type="CDD" id="cd14748">
    <property type="entry name" value="PBP2_UgpB"/>
    <property type="match status" value="1"/>
</dbReference>
<feature type="signal peptide" evidence="4">
    <location>
        <begin position="1"/>
        <end position="23"/>
    </location>
</feature>
<dbReference type="PANTHER" id="PTHR30061">
    <property type="entry name" value="MALTOSE-BINDING PERIPLASMIC PROTEIN"/>
    <property type="match status" value="1"/>
</dbReference>
<evidence type="ECO:0000256" key="4">
    <source>
        <dbReference type="SAM" id="SignalP"/>
    </source>
</evidence>
<evidence type="ECO:0000256" key="1">
    <source>
        <dbReference type="ARBA" id="ARBA00008520"/>
    </source>
</evidence>
<feature type="chain" id="PRO_5038390085" evidence="4">
    <location>
        <begin position="24"/>
        <end position="443"/>
    </location>
</feature>
<dbReference type="Gene3D" id="3.40.190.10">
    <property type="entry name" value="Periplasmic binding protein-like II"/>
    <property type="match status" value="2"/>
</dbReference>
<dbReference type="GO" id="GO:0042956">
    <property type="term" value="P:maltodextrin transmembrane transport"/>
    <property type="evidence" value="ECO:0007669"/>
    <property type="project" value="TreeGrafter"/>
</dbReference>
<gene>
    <name evidence="5" type="ORF">SAMN05421842_11135</name>
</gene>
<evidence type="ECO:0000256" key="3">
    <source>
        <dbReference type="ARBA" id="ARBA00022729"/>
    </source>
</evidence>
<dbReference type="RefSeq" id="WP_090091010.1">
    <property type="nucleotide sequence ID" value="NZ_FOMG01000011.1"/>
</dbReference>
<name>A0A1I1MJT3_9CLOT</name>
<dbReference type="EMBL" id="FOMG01000011">
    <property type="protein sequence ID" value="SFC85641.1"/>
    <property type="molecule type" value="Genomic_DNA"/>
</dbReference>
<proteinExistence type="inferred from homology"/>
<dbReference type="AlphaFoldDB" id="A0A1I1MJT3"/>
<dbReference type="PROSITE" id="PS51257">
    <property type="entry name" value="PROKAR_LIPOPROTEIN"/>
    <property type="match status" value="1"/>
</dbReference>
<keyword evidence="5" id="KW-0762">Sugar transport</keyword>
<keyword evidence="6" id="KW-1185">Reference proteome</keyword>
<reference evidence="5 6" key="1">
    <citation type="submission" date="2016-10" db="EMBL/GenBank/DDBJ databases">
        <authorList>
            <person name="de Groot N.N."/>
        </authorList>
    </citation>
    <scope>NUCLEOTIDE SEQUENCE [LARGE SCALE GENOMIC DNA]</scope>
    <source>
        <strain evidence="5 6">DSM 12992</strain>
    </source>
</reference>
<evidence type="ECO:0000313" key="5">
    <source>
        <dbReference type="EMBL" id="SFC85641.1"/>
    </source>
</evidence>
<dbReference type="STRING" id="119641.SAMN05421842_11135"/>
<evidence type="ECO:0000313" key="6">
    <source>
        <dbReference type="Proteomes" id="UP000199263"/>
    </source>
</evidence>
<organism evidence="5 6">
    <name type="scientific">Clostridium uliginosum</name>
    <dbReference type="NCBI Taxonomy" id="119641"/>
    <lineage>
        <taxon>Bacteria</taxon>
        <taxon>Bacillati</taxon>
        <taxon>Bacillota</taxon>
        <taxon>Clostridia</taxon>
        <taxon>Eubacteriales</taxon>
        <taxon>Clostridiaceae</taxon>
        <taxon>Clostridium</taxon>
    </lineage>
</organism>
<keyword evidence="2" id="KW-0813">Transport</keyword>
<dbReference type="Pfam" id="PF13416">
    <property type="entry name" value="SBP_bac_8"/>
    <property type="match status" value="1"/>
</dbReference>
<dbReference type="GO" id="GO:1901982">
    <property type="term" value="F:maltose binding"/>
    <property type="evidence" value="ECO:0007669"/>
    <property type="project" value="TreeGrafter"/>
</dbReference>
<keyword evidence="3 4" id="KW-0732">Signal</keyword>
<sequence length="443" mass="48795">MNKFIKKVCTIGLITMITSGLVACGTGTANGSTKVQKTADGKIQVEYWYGLGGKLGKNMEKVISEFNASQDKYEVKGVAQEDYDTTFKKLQAGIAAKKAPTLAIIEADKAAILNNRDVLQNIGDYTSQDIDFEEENYIESFMELGKKNDKQFAFPMYGTTQVLYYNKKAFQDAGISQDSLKTWTGIAEASKKLVKKEGDEVKFYGWEPMWGADNLIDASLSNGGTILSGDGSKVLINSLEWIEAFDGFRSWIHEDKVMRIHSGGQGWEYWYSTVDDVMKDKSAGYTGSSGDQGTLDFEKLAACQQPSFKAGKEAKPIAEARFLVIPSVVNDEAKQGAYEFIKYFTSAKVSAEWSMDSGYISVNKKSTETPEFKAFVEKNPQAAVPSAQALHATKTFIDPTDGKIYDALKIAADKVEIENIPAKEALDEAQKTAQKELDKALSK</sequence>
<dbReference type="Proteomes" id="UP000199263">
    <property type="component" value="Unassembled WGS sequence"/>
</dbReference>
<dbReference type="PANTHER" id="PTHR30061:SF50">
    <property type="entry name" value="MALTOSE_MALTODEXTRIN-BINDING PERIPLASMIC PROTEIN"/>
    <property type="match status" value="1"/>
</dbReference>